<comment type="subunit">
    <text evidence="4">Interacts with translational regulator CsrA and flagellin(s).</text>
</comment>
<evidence type="ECO:0000256" key="4">
    <source>
        <dbReference type="HAMAP-Rule" id="MF_01185"/>
    </source>
</evidence>
<protein>
    <recommendedName>
        <fullName evidence="4">Flagellar assembly factor FliW</fullName>
    </recommendedName>
</protein>
<gene>
    <name evidence="4" type="primary">fliW</name>
    <name evidence="5" type="ORF">EUA93_07620</name>
</gene>
<dbReference type="GO" id="GO:0005737">
    <property type="term" value="C:cytoplasm"/>
    <property type="evidence" value="ECO:0007669"/>
    <property type="project" value="UniProtKB-SubCell"/>
</dbReference>
<keyword evidence="3 4" id="KW-0810">Translation regulation</keyword>
<name>A0A4Q2RY61_9ACTN</name>
<dbReference type="Pfam" id="PF02623">
    <property type="entry name" value="FliW"/>
    <property type="match status" value="1"/>
</dbReference>
<keyword evidence="5" id="KW-0966">Cell projection</keyword>
<proteinExistence type="inferred from homology"/>
<comment type="caution">
    <text evidence="5">The sequence shown here is derived from an EMBL/GenBank/DDBJ whole genome shotgun (WGS) entry which is preliminary data.</text>
</comment>
<dbReference type="Proteomes" id="UP000294071">
    <property type="component" value="Unassembled WGS sequence"/>
</dbReference>
<comment type="similarity">
    <text evidence="4">Belongs to the FliW family.</text>
</comment>
<dbReference type="RefSeq" id="WP_129399573.1">
    <property type="nucleotide sequence ID" value="NZ_SDWT01000001.1"/>
</dbReference>
<evidence type="ECO:0000313" key="5">
    <source>
        <dbReference type="EMBL" id="RYB94220.1"/>
    </source>
</evidence>
<comment type="function">
    <text evidence="4">Acts as an anti-CsrA protein, binds CsrA and prevents it from repressing translation of its target genes, one of which is flagellin. Binds to flagellin and participates in the assembly of the flagellum.</text>
</comment>
<keyword evidence="2 4" id="KW-1005">Bacterial flagellum biogenesis</keyword>
<accession>A0A4Q2RY61</accession>
<dbReference type="InterPro" id="IPR003775">
    <property type="entry name" value="Flagellar_assembly_factor_FliW"/>
</dbReference>
<reference evidence="5 6" key="1">
    <citation type="submission" date="2019-01" db="EMBL/GenBank/DDBJ databases">
        <title>Novel species of Nocardioides.</title>
        <authorList>
            <person name="Liu Q."/>
            <person name="Xin Y.-H."/>
        </authorList>
    </citation>
    <scope>NUCLEOTIDE SEQUENCE [LARGE SCALE GENOMIC DNA]</scope>
    <source>
        <strain evidence="5 6">CGMCC 4.6882</strain>
    </source>
</reference>
<keyword evidence="4" id="KW-0143">Chaperone</keyword>
<dbReference type="PANTHER" id="PTHR39190">
    <property type="entry name" value="FLAGELLAR ASSEMBLY FACTOR FLIW"/>
    <property type="match status" value="1"/>
</dbReference>
<dbReference type="GO" id="GO:0006417">
    <property type="term" value="P:regulation of translation"/>
    <property type="evidence" value="ECO:0007669"/>
    <property type="project" value="UniProtKB-KW"/>
</dbReference>
<dbReference type="HAMAP" id="MF_01185">
    <property type="entry name" value="FliW"/>
    <property type="match status" value="1"/>
</dbReference>
<dbReference type="AlphaFoldDB" id="A0A4Q2RY61"/>
<keyword evidence="5" id="KW-0969">Cilium</keyword>
<keyword evidence="1 4" id="KW-0963">Cytoplasm</keyword>
<dbReference type="SUPFAM" id="SSF141457">
    <property type="entry name" value="BH3618-like"/>
    <property type="match status" value="1"/>
</dbReference>
<evidence type="ECO:0000313" key="6">
    <source>
        <dbReference type="Proteomes" id="UP000294071"/>
    </source>
</evidence>
<evidence type="ECO:0000256" key="1">
    <source>
        <dbReference type="ARBA" id="ARBA00022490"/>
    </source>
</evidence>
<keyword evidence="6" id="KW-1185">Reference proteome</keyword>
<organism evidence="5 6">
    <name type="scientific">Nocardioides oleivorans</name>
    <dbReference type="NCBI Taxonomy" id="273676"/>
    <lineage>
        <taxon>Bacteria</taxon>
        <taxon>Bacillati</taxon>
        <taxon>Actinomycetota</taxon>
        <taxon>Actinomycetes</taxon>
        <taxon>Propionibacteriales</taxon>
        <taxon>Nocardioidaceae</taxon>
        <taxon>Nocardioides</taxon>
    </lineage>
</organism>
<dbReference type="GO" id="GO:0044780">
    <property type="term" value="P:bacterial-type flagellum assembly"/>
    <property type="evidence" value="ECO:0007669"/>
    <property type="project" value="UniProtKB-UniRule"/>
</dbReference>
<evidence type="ECO:0000256" key="2">
    <source>
        <dbReference type="ARBA" id="ARBA00022795"/>
    </source>
</evidence>
<sequence>MIATMETTTPLGTSTGAPEIPVIELVQPMPGFPDLARFALVQLDDAGVLCSLTSLEQQDLRFLVVPPATFFPDYAPEVDEGVLAELGSTSAGDLVVLCVLTAGESLATTTANLLAPVVLDIVTRRAVQVVLDDPALSVATPLTA</sequence>
<evidence type="ECO:0000256" key="3">
    <source>
        <dbReference type="ARBA" id="ARBA00022845"/>
    </source>
</evidence>
<dbReference type="PANTHER" id="PTHR39190:SF1">
    <property type="entry name" value="FLAGELLAR ASSEMBLY FACTOR FLIW"/>
    <property type="match status" value="1"/>
</dbReference>
<dbReference type="Gene3D" id="2.30.290.10">
    <property type="entry name" value="BH3618-like"/>
    <property type="match status" value="1"/>
</dbReference>
<dbReference type="OrthoDB" id="3268119at2"/>
<dbReference type="EMBL" id="SDWT01000001">
    <property type="protein sequence ID" value="RYB94220.1"/>
    <property type="molecule type" value="Genomic_DNA"/>
</dbReference>
<comment type="subcellular location">
    <subcellularLocation>
        <location evidence="4">Cytoplasm</location>
    </subcellularLocation>
</comment>
<keyword evidence="5" id="KW-0282">Flagellum</keyword>
<dbReference type="InterPro" id="IPR024046">
    <property type="entry name" value="Flagellar_assmbl_FliW_dom_sf"/>
</dbReference>